<dbReference type="PANTHER" id="PTHR43133:SF58">
    <property type="entry name" value="ECF RNA POLYMERASE SIGMA FACTOR SIGD"/>
    <property type="match status" value="1"/>
</dbReference>
<evidence type="ECO:0000256" key="1">
    <source>
        <dbReference type="ARBA" id="ARBA00010641"/>
    </source>
</evidence>
<accession>A0A5Q0HDX6</accession>
<keyword evidence="4" id="KW-0238">DNA-binding</keyword>
<dbReference type="AlphaFoldDB" id="A0A5Q0HDX6"/>
<dbReference type="Pfam" id="PF04542">
    <property type="entry name" value="Sigma70_r2"/>
    <property type="match status" value="1"/>
</dbReference>
<evidence type="ECO:0000313" key="10">
    <source>
        <dbReference type="Proteomes" id="UP000325787"/>
    </source>
</evidence>
<keyword evidence="10" id="KW-1185">Reference proteome</keyword>
<feature type="domain" description="RNA polymerase sigma-70 region 4" evidence="8">
    <location>
        <begin position="168"/>
        <end position="213"/>
    </location>
</feature>
<evidence type="ECO:0000256" key="3">
    <source>
        <dbReference type="ARBA" id="ARBA00023082"/>
    </source>
</evidence>
<sequence length="219" mass="24210">MVAPHGFQVYDERVVTLTVLTGNATIADPHDVRDVDRRDTSIDALVDGAAHGDQAAIHALMTRIRPHVVRYCRLRGLDRTPIGTDDVTQEVCLAVPKALPTFREQGRTFLAFVYGITSHKVTDARRAMARNGAEPVPELPDHPSTERGPEEQALAEDAHTRLMSLPHHLPDRQRKILVLRVGAGLSAEETAHLLDSTPNAVRVAQHRALKRLRGLFRDG</sequence>
<dbReference type="GO" id="GO:0016987">
    <property type="term" value="F:sigma factor activity"/>
    <property type="evidence" value="ECO:0007669"/>
    <property type="project" value="UniProtKB-KW"/>
</dbReference>
<dbReference type="Proteomes" id="UP000325787">
    <property type="component" value="Chromosome"/>
</dbReference>
<evidence type="ECO:0000256" key="4">
    <source>
        <dbReference type="ARBA" id="ARBA00023125"/>
    </source>
</evidence>
<dbReference type="Gene3D" id="1.10.10.10">
    <property type="entry name" value="Winged helix-like DNA-binding domain superfamily/Winged helix DNA-binding domain"/>
    <property type="match status" value="1"/>
</dbReference>
<protein>
    <submittedName>
        <fullName evidence="9">Sigma-70 family RNA polymerase sigma factor</fullName>
    </submittedName>
</protein>
<evidence type="ECO:0000259" key="7">
    <source>
        <dbReference type="Pfam" id="PF04542"/>
    </source>
</evidence>
<dbReference type="Pfam" id="PF04545">
    <property type="entry name" value="Sigma70_r4"/>
    <property type="match status" value="1"/>
</dbReference>
<dbReference type="InterPro" id="IPR013325">
    <property type="entry name" value="RNA_pol_sigma_r2"/>
</dbReference>
<feature type="region of interest" description="Disordered" evidence="6">
    <location>
        <begin position="133"/>
        <end position="152"/>
    </location>
</feature>
<dbReference type="InterPro" id="IPR039425">
    <property type="entry name" value="RNA_pol_sigma-70-like"/>
</dbReference>
<dbReference type="Gene3D" id="1.10.1740.10">
    <property type="match status" value="1"/>
</dbReference>
<keyword evidence="2" id="KW-0805">Transcription regulation</keyword>
<gene>
    <name evidence="9" type="ORF">EKG83_27550</name>
</gene>
<dbReference type="SUPFAM" id="SSF88659">
    <property type="entry name" value="Sigma3 and sigma4 domains of RNA polymerase sigma factors"/>
    <property type="match status" value="1"/>
</dbReference>
<dbReference type="InterPro" id="IPR036388">
    <property type="entry name" value="WH-like_DNA-bd_sf"/>
</dbReference>
<evidence type="ECO:0000256" key="2">
    <source>
        <dbReference type="ARBA" id="ARBA00023015"/>
    </source>
</evidence>
<dbReference type="GO" id="GO:0003677">
    <property type="term" value="F:DNA binding"/>
    <property type="evidence" value="ECO:0007669"/>
    <property type="project" value="UniProtKB-KW"/>
</dbReference>
<dbReference type="CDD" id="cd06171">
    <property type="entry name" value="Sigma70_r4"/>
    <property type="match status" value="1"/>
</dbReference>
<dbReference type="InterPro" id="IPR014284">
    <property type="entry name" value="RNA_pol_sigma-70_dom"/>
</dbReference>
<dbReference type="GO" id="GO:0006352">
    <property type="term" value="P:DNA-templated transcription initiation"/>
    <property type="evidence" value="ECO:0007669"/>
    <property type="project" value="InterPro"/>
</dbReference>
<keyword evidence="3" id="KW-0731">Sigma factor</keyword>
<dbReference type="NCBIfam" id="NF007230">
    <property type="entry name" value="PRK09648.1"/>
    <property type="match status" value="1"/>
</dbReference>
<dbReference type="InterPro" id="IPR013324">
    <property type="entry name" value="RNA_pol_sigma_r3/r4-like"/>
</dbReference>
<dbReference type="SUPFAM" id="SSF88946">
    <property type="entry name" value="Sigma2 domain of RNA polymerase sigma factors"/>
    <property type="match status" value="1"/>
</dbReference>
<evidence type="ECO:0000256" key="5">
    <source>
        <dbReference type="ARBA" id="ARBA00023163"/>
    </source>
</evidence>
<dbReference type="NCBIfam" id="TIGR02937">
    <property type="entry name" value="sigma70-ECF"/>
    <property type="match status" value="1"/>
</dbReference>
<evidence type="ECO:0000259" key="8">
    <source>
        <dbReference type="Pfam" id="PF04545"/>
    </source>
</evidence>
<dbReference type="InterPro" id="IPR007627">
    <property type="entry name" value="RNA_pol_sigma70_r2"/>
</dbReference>
<name>A0A5Q0HDX6_SACSY</name>
<reference evidence="10" key="1">
    <citation type="journal article" date="2021" name="Curr. Microbiol.">
        <title>Complete genome of nocamycin-producing strain Saccharothrix syringae NRRL B-16468 reveals the biosynthetic potential for secondary metabolites.</title>
        <authorList>
            <person name="Mo X."/>
            <person name="Yang S."/>
        </authorList>
    </citation>
    <scope>NUCLEOTIDE SEQUENCE [LARGE SCALE GENOMIC DNA]</scope>
    <source>
        <strain evidence="10">ATCC 51364 / DSM 43886 / JCM 6844 / KCTC 9398 / NBRC 14523 / NRRL B-16468 / INA 2240</strain>
    </source>
</reference>
<keyword evidence="5" id="KW-0804">Transcription</keyword>
<feature type="compositionally biased region" description="Basic and acidic residues" evidence="6">
    <location>
        <begin position="139"/>
        <end position="152"/>
    </location>
</feature>
<dbReference type="EMBL" id="CP034550">
    <property type="protein sequence ID" value="QFZ24538.1"/>
    <property type="molecule type" value="Genomic_DNA"/>
</dbReference>
<comment type="similarity">
    <text evidence="1">Belongs to the sigma-70 factor family. ECF subfamily.</text>
</comment>
<proteinExistence type="inferred from homology"/>
<dbReference type="OrthoDB" id="160825at2"/>
<dbReference type="PANTHER" id="PTHR43133">
    <property type="entry name" value="RNA POLYMERASE ECF-TYPE SIGMA FACTO"/>
    <property type="match status" value="1"/>
</dbReference>
<organism evidence="9 10">
    <name type="scientific">Saccharothrix syringae</name>
    <name type="common">Nocardiopsis syringae</name>
    <dbReference type="NCBI Taxonomy" id="103733"/>
    <lineage>
        <taxon>Bacteria</taxon>
        <taxon>Bacillati</taxon>
        <taxon>Actinomycetota</taxon>
        <taxon>Actinomycetes</taxon>
        <taxon>Pseudonocardiales</taxon>
        <taxon>Pseudonocardiaceae</taxon>
        <taxon>Saccharothrix</taxon>
    </lineage>
</organism>
<dbReference type="KEGG" id="ssyi:EKG83_27550"/>
<dbReference type="InterPro" id="IPR007630">
    <property type="entry name" value="RNA_pol_sigma70_r4"/>
</dbReference>
<evidence type="ECO:0000256" key="6">
    <source>
        <dbReference type="SAM" id="MobiDB-lite"/>
    </source>
</evidence>
<evidence type="ECO:0000313" key="9">
    <source>
        <dbReference type="EMBL" id="QFZ24538.1"/>
    </source>
</evidence>
<feature type="domain" description="RNA polymerase sigma-70 region 2" evidence="7">
    <location>
        <begin position="61"/>
        <end position="128"/>
    </location>
</feature>